<evidence type="ECO:0000259" key="1">
    <source>
        <dbReference type="PROSITE" id="PS50994"/>
    </source>
</evidence>
<dbReference type="EMBL" id="JACSRA010000034">
    <property type="protein sequence ID" value="MBD7913073.1"/>
    <property type="molecule type" value="Genomic_DNA"/>
</dbReference>
<name>A0ABR8PY24_9CLOT</name>
<evidence type="ECO:0000313" key="2">
    <source>
        <dbReference type="EMBL" id="MBD7913073.1"/>
    </source>
</evidence>
<dbReference type="Proteomes" id="UP000627781">
    <property type="component" value="Unassembled WGS sequence"/>
</dbReference>
<dbReference type="InterPro" id="IPR012337">
    <property type="entry name" value="RNaseH-like_sf"/>
</dbReference>
<dbReference type="InterPro" id="IPR001584">
    <property type="entry name" value="Integrase_cat-core"/>
</dbReference>
<organism evidence="2 3">
    <name type="scientific">Clostridium cibarium</name>
    <dbReference type="NCBI Taxonomy" id="2762247"/>
    <lineage>
        <taxon>Bacteria</taxon>
        <taxon>Bacillati</taxon>
        <taxon>Bacillota</taxon>
        <taxon>Clostridia</taxon>
        <taxon>Eubacteriales</taxon>
        <taxon>Clostridiaceae</taxon>
        <taxon>Clostridium</taxon>
    </lineage>
</organism>
<reference evidence="2 3" key="1">
    <citation type="submission" date="2020-08" db="EMBL/GenBank/DDBJ databases">
        <title>A Genomic Blueprint of the Chicken Gut Microbiome.</title>
        <authorList>
            <person name="Gilroy R."/>
            <person name="Ravi A."/>
            <person name="Getino M."/>
            <person name="Pursley I."/>
            <person name="Horton D.L."/>
            <person name="Alikhan N.-F."/>
            <person name="Baker D."/>
            <person name="Gharbi K."/>
            <person name="Hall N."/>
            <person name="Watson M."/>
            <person name="Adriaenssens E.M."/>
            <person name="Foster-Nyarko E."/>
            <person name="Jarju S."/>
            <person name="Secka A."/>
            <person name="Antonio M."/>
            <person name="Oren A."/>
            <person name="Chaudhuri R."/>
            <person name="La Ragione R.M."/>
            <person name="Hildebrand F."/>
            <person name="Pallen M.J."/>
        </authorList>
    </citation>
    <scope>NUCLEOTIDE SEQUENCE [LARGE SCALE GENOMIC DNA]</scope>
    <source>
        <strain evidence="2 3">Sa3CVN1</strain>
    </source>
</reference>
<keyword evidence="3" id="KW-1185">Reference proteome</keyword>
<protein>
    <recommendedName>
        <fullName evidence="1">Integrase catalytic domain-containing protein</fullName>
    </recommendedName>
</protein>
<dbReference type="SUPFAM" id="SSF53098">
    <property type="entry name" value="Ribonuclease H-like"/>
    <property type="match status" value="1"/>
</dbReference>
<sequence>MGISKRTFERWCKHGSVEEDKRKSCIRLEPKNKLSKEEDQNVLNTVNRQEFADLLPLQIVPKLADRGIYIASESTFYRILRVKNIQNHRRHTKPPERANLPTTFIADGPNQVWTWDITWLNTYTRGFYYKLYMIIDIYSRKIVSWEI</sequence>
<dbReference type="PROSITE" id="PS50994">
    <property type="entry name" value="INTEGRASE"/>
    <property type="match status" value="1"/>
</dbReference>
<accession>A0ABR8PY24</accession>
<comment type="caution">
    <text evidence="2">The sequence shown here is derived from an EMBL/GenBank/DDBJ whole genome shotgun (WGS) entry which is preliminary data.</text>
</comment>
<proteinExistence type="predicted"/>
<feature type="domain" description="Integrase catalytic" evidence="1">
    <location>
        <begin position="105"/>
        <end position="147"/>
    </location>
</feature>
<evidence type="ECO:0000313" key="3">
    <source>
        <dbReference type="Proteomes" id="UP000627781"/>
    </source>
</evidence>
<gene>
    <name evidence="2" type="ORF">H9661_17105</name>
</gene>
<dbReference type="RefSeq" id="WP_191769998.1">
    <property type="nucleotide sequence ID" value="NZ_JACSRA010000034.1"/>
</dbReference>